<accession>A0A9P7UQ76</accession>
<gene>
    <name evidence="3" type="ORF">E1B28_011680</name>
</gene>
<reference evidence="3" key="1">
    <citation type="journal article" date="2021" name="Genome Biol. Evol.">
        <title>The assembled and annotated genome of the fairy-ring fungus Marasmius oreades.</title>
        <authorList>
            <person name="Hiltunen M."/>
            <person name="Ament-Velasquez S.L."/>
            <person name="Johannesson H."/>
        </authorList>
    </citation>
    <scope>NUCLEOTIDE SEQUENCE</scope>
    <source>
        <strain evidence="3">03SP1</strain>
    </source>
</reference>
<dbReference type="GeneID" id="66080755"/>
<dbReference type="InterPro" id="IPR046768">
    <property type="entry name" value="ExoX-like_C"/>
</dbReference>
<comment type="caution">
    <text evidence="3">The sequence shown here is derived from an EMBL/GenBank/DDBJ whole genome shotgun (WGS) entry which is preliminary data.</text>
</comment>
<name>A0A9P7UQ76_9AGAR</name>
<feature type="region of interest" description="Disordered" evidence="1">
    <location>
        <begin position="1"/>
        <end position="39"/>
    </location>
</feature>
<sequence>MPRSPIKPPKTSSSPYPPSSPTKRLSQSRPSVSMPKSQEPYRFDFGKYNGKTLLEVPPSYITWCINEGVTETRPQLKKAIKSYMQSPPATELAAATSSKPQRTSVTQAIAQREKQLRESMGQWLLDECWMALQVTAPSTDGGQRSVTVTEERKLQKKWLDILEASTTAEFVKQYPPRPQNAEAELPKTSRAANRLRETLASCPVVSSGMIDFPMLSDAERLCVTAEYDQLTGKIIGWSWSNDFIKDVKKCLTAVKRECGDRGLEAAVWEVRDVYSSYVGGITCEKRGMNQSECYVFHDQSVYWFKSLPKRP</sequence>
<evidence type="ECO:0000313" key="4">
    <source>
        <dbReference type="Proteomes" id="UP001049176"/>
    </source>
</evidence>
<feature type="domain" description="Exodeoxyribonuclease X-like C-terminal" evidence="2">
    <location>
        <begin position="43"/>
        <end position="66"/>
    </location>
</feature>
<proteinExistence type="predicted"/>
<evidence type="ECO:0000313" key="3">
    <source>
        <dbReference type="EMBL" id="KAG7090063.1"/>
    </source>
</evidence>
<organism evidence="3 4">
    <name type="scientific">Marasmius oreades</name>
    <name type="common">fairy-ring Marasmius</name>
    <dbReference type="NCBI Taxonomy" id="181124"/>
    <lineage>
        <taxon>Eukaryota</taxon>
        <taxon>Fungi</taxon>
        <taxon>Dikarya</taxon>
        <taxon>Basidiomycota</taxon>
        <taxon>Agaricomycotina</taxon>
        <taxon>Agaricomycetes</taxon>
        <taxon>Agaricomycetidae</taxon>
        <taxon>Agaricales</taxon>
        <taxon>Marasmiineae</taxon>
        <taxon>Marasmiaceae</taxon>
        <taxon>Marasmius</taxon>
    </lineage>
</organism>
<dbReference type="AlphaFoldDB" id="A0A9P7UQ76"/>
<dbReference type="KEGG" id="more:E1B28_011680"/>
<dbReference type="Proteomes" id="UP001049176">
    <property type="component" value="Chromosome 7"/>
</dbReference>
<dbReference type="Pfam" id="PF20600">
    <property type="entry name" value="ExoX-like_C"/>
    <property type="match status" value="1"/>
</dbReference>
<dbReference type="OrthoDB" id="5427130at2759"/>
<evidence type="ECO:0000259" key="2">
    <source>
        <dbReference type="Pfam" id="PF20600"/>
    </source>
</evidence>
<dbReference type="RefSeq" id="XP_043006533.1">
    <property type="nucleotide sequence ID" value="XM_043156738.1"/>
</dbReference>
<feature type="compositionally biased region" description="Polar residues" evidence="1">
    <location>
        <begin position="25"/>
        <end position="36"/>
    </location>
</feature>
<dbReference type="EMBL" id="CM032187">
    <property type="protein sequence ID" value="KAG7090063.1"/>
    <property type="molecule type" value="Genomic_DNA"/>
</dbReference>
<protein>
    <recommendedName>
        <fullName evidence="2">Exodeoxyribonuclease X-like C-terminal domain-containing protein</fullName>
    </recommendedName>
</protein>
<evidence type="ECO:0000256" key="1">
    <source>
        <dbReference type="SAM" id="MobiDB-lite"/>
    </source>
</evidence>
<keyword evidence="4" id="KW-1185">Reference proteome</keyword>